<evidence type="ECO:0000313" key="6">
    <source>
        <dbReference type="EMBL" id="VAX15519.1"/>
    </source>
</evidence>
<dbReference type="InterPro" id="IPR020929">
    <property type="entry name" value="Ribosomal_uL5_CS"/>
</dbReference>
<sequence>MATALKEKYRKEIGPAIMSEFGYKNVMQIPRLEKIVLNMGLGAAIQDAKLIDAGVYSLARISGQKPVVTKSKKAISNFKLREGMSVGVMVTIRGDRMFQFLERFITAAIPRIRDFKGVPGKAFDGHGNYTLGIKEQLIFPEIDYDKVGAVKGLNVSIITTAKTDAEAKSLLKNLGIPFRN</sequence>
<evidence type="ECO:0000256" key="3">
    <source>
        <dbReference type="ARBA" id="ARBA00023274"/>
    </source>
</evidence>
<dbReference type="FunFam" id="3.30.1440.10:FF:000001">
    <property type="entry name" value="50S ribosomal protein L5"/>
    <property type="match status" value="1"/>
</dbReference>
<name>A0A3B1BBD9_9ZZZZ</name>
<feature type="domain" description="Large ribosomal subunit protein uL5 N-terminal" evidence="4">
    <location>
        <begin position="25"/>
        <end position="81"/>
    </location>
</feature>
<comment type="similarity">
    <text evidence="1">Belongs to the universal ribosomal protein uL5 family.</text>
</comment>
<keyword evidence="2 6" id="KW-0689">Ribosomal protein</keyword>
<dbReference type="InterPro" id="IPR031309">
    <property type="entry name" value="Ribosomal_uL5_C"/>
</dbReference>
<dbReference type="PANTHER" id="PTHR11994">
    <property type="entry name" value="60S RIBOSOMAL PROTEIN L11-RELATED"/>
    <property type="match status" value="1"/>
</dbReference>
<dbReference type="Pfam" id="PF00673">
    <property type="entry name" value="Ribosomal_L5_C"/>
    <property type="match status" value="1"/>
</dbReference>
<proteinExistence type="inferred from homology"/>
<dbReference type="HAMAP" id="MF_01333_B">
    <property type="entry name" value="Ribosomal_uL5_B"/>
    <property type="match status" value="1"/>
</dbReference>
<dbReference type="GO" id="GO:0005840">
    <property type="term" value="C:ribosome"/>
    <property type="evidence" value="ECO:0007669"/>
    <property type="project" value="UniProtKB-KW"/>
</dbReference>
<dbReference type="Gene3D" id="3.30.1440.10">
    <property type="match status" value="1"/>
</dbReference>
<evidence type="ECO:0000256" key="2">
    <source>
        <dbReference type="ARBA" id="ARBA00022980"/>
    </source>
</evidence>
<organism evidence="6">
    <name type="scientific">hydrothermal vent metagenome</name>
    <dbReference type="NCBI Taxonomy" id="652676"/>
    <lineage>
        <taxon>unclassified sequences</taxon>
        <taxon>metagenomes</taxon>
        <taxon>ecological metagenomes</taxon>
    </lineage>
</organism>
<evidence type="ECO:0000256" key="1">
    <source>
        <dbReference type="ARBA" id="ARBA00008553"/>
    </source>
</evidence>
<dbReference type="Pfam" id="PF00281">
    <property type="entry name" value="Ribosomal_L5"/>
    <property type="match status" value="1"/>
</dbReference>
<dbReference type="GO" id="GO:0003735">
    <property type="term" value="F:structural constituent of ribosome"/>
    <property type="evidence" value="ECO:0007669"/>
    <property type="project" value="InterPro"/>
</dbReference>
<keyword evidence="3" id="KW-0687">Ribonucleoprotein</keyword>
<evidence type="ECO:0000259" key="4">
    <source>
        <dbReference type="Pfam" id="PF00281"/>
    </source>
</evidence>
<dbReference type="EMBL" id="UOGA01000040">
    <property type="protein sequence ID" value="VAX15519.1"/>
    <property type="molecule type" value="Genomic_DNA"/>
</dbReference>
<evidence type="ECO:0000259" key="5">
    <source>
        <dbReference type="Pfam" id="PF00673"/>
    </source>
</evidence>
<accession>A0A3B1BBD9</accession>
<protein>
    <submittedName>
        <fullName evidence="6">LSU ribosomal protein L5p (L11e)</fullName>
    </submittedName>
</protein>
<dbReference type="InterPro" id="IPR002132">
    <property type="entry name" value="Ribosomal_uL5"/>
</dbReference>
<feature type="domain" description="Large ribosomal subunit protein uL5 C-terminal" evidence="5">
    <location>
        <begin position="86"/>
        <end position="178"/>
    </location>
</feature>
<dbReference type="GO" id="GO:0006412">
    <property type="term" value="P:translation"/>
    <property type="evidence" value="ECO:0007669"/>
    <property type="project" value="InterPro"/>
</dbReference>
<dbReference type="AlphaFoldDB" id="A0A3B1BBD9"/>
<dbReference type="PIRSF" id="PIRSF002161">
    <property type="entry name" value="Ribosomal_L5"/>
    <property type="match status" value="1"/>
</dbReference>
<dbReference type="InterPro" id="IPR022803">
    <property type="entry name" value="Ribosomal_uL5_dom_sf"/>
</dbReference>
<dbReference type="InterPro" id="IPR031310">
    <property type="entry name" value="Ribosomal_uL5_N"/>
</dbReference>
<reference evidence="6" key="1">
    <citation type="submission" date="2018-06" db="EMBL/GenBank/DDBJ databases">
        <authorList>
            <person name="Zhirakovskaya E."/>
        </authorList>
    </citation>
    <scope>NUCLEOTIDE SEQUENCE</scope>
</reference>
<dbReference type="NCBIfam" id="NF000585">
    <property type="entry name" value="PRK00010.1"/>
    <property type="match status" value="1"/>
</dbReference>
<dbReference type="InterPro" id="IPR020930">
    <property type="entry name" value="Ribosomal_uL5_bac-type"/>
</dbReference>
<dbReference type="SUPFAM" id="SSF55282">
    <property type="entry name" value="RL5-like"/>
    <property type="match status" value="1"/>
</dbReference>
<gene>
    <name evidence="6" type="ORF">MNBD_NITROSPINAE04-2029</name>
</gene>
<dbReference type="GO" id="GO:1990904">
    <property type="term" value="C:ribonucleoprotein complex"/>
    <property type="evidence" value="ECO:0007669"/>
    <property type="project" value="UniProtKB-KW"/>
</dbReference>
<dbReference type="PROSITE" id="PS00358">
    <property type="entry name" value="RIBOSOMAL_L5"/>
    <property type="match status" value="1"/>
</dbReference>